<evidence type="ECO:0000256" key="1">
    <source>
        <dbReference type="SAM" id="SignalP"/>
    </source>
</evidence>
<dbReference type="AlphaFoldDB" id="A0A2X0MR83"/>
<feature type="signal peptide" evidence="1">
    <location>
        <begin position="1"/>
        <end position="20"/>
    </location>
</feature>
<reference evidence="2 3" key="1">
    <citation type="submission" date="2016-11" db="EMBL/GenBank/DDBJ databases">
        <authorList>
            <person name="Jaros S."/>
            <person name="Januszkiewicz K."/>
            <person name="Wedrychowicz H."/>
        </authorList>
    </citation>
    <scope>NUCLEOTIDE SEQUENCE [LARGE SCALE GENOMIC DNA]</scope>
</reference>
<dbReference type="EMBL" id="FQNC01000043">
    <property type="protein sequence ID" value="SGY47931.1"/>
    <property type="molecule type" value="Genomic_DNA"/>
</dbReference>
<gene>
    <name evidence="2" type="primary">BQ5605_C001g00592</name>
    <name evidence="2" type="ORF">BQ5605_C001G00592</name>
</gene>
<organism evidence="2 3">
    <name type="scientific">Microbotryum silenes-dioicae</name>
    <dbReference type="NCBI Taxonomy" id="796604"/>
    <lineage>
        <taxon>Eukaryota</taxon>
        <taxon>Fungi</taxon>
        <taxon>Dikarya</taxon>
        <taxon>Basidiomycota</taxon>
        <taxon>Pucciniomycotina</taxon>
        <taxon>Microbotryomycetes</taxon>
        <taxon>Microbotryales</taxon>
        <taxon>Microbotryaceae</taxon>
        <taxon>Microbotryum</taxon>
    </lineage>
</organism>
<keyword evidence="3" id="KW-1185">Reference proteome</keyword>
<dbReference type="Proteomes" id="UP000249464">
    <property type="component" value="Unassembled WGS sequence"/>
</dbReference>
<evidence type="ECO:0000313" key="3">
    <source>
        <dbReference type="Proteomes" id="UP000249464"/>
    </source>
</evidence>
<feature type="chain" id="PRO_5015883368" evidence="1">
    <location>
        <begin position="21"/>
        <end position="142"/>
    </location>
</feature>
<sequence length="142" mass="15453">MRPFSSIILATCALVYLTVANPSTTVKDHAFSLNSVQLQGSLESTCHKRTPNVSCTETTVEDDGDSPTPPLCASIGAVDLQEPTRRIVPVRFRKSIESKLASRDVFPKRLGSKSRRAQTLLSRSDAAICITKTPPLTIARLQ</sequence>
<name>A0A2X0MR83_9BASI</name>
<accession>A0A2X0MR83</accession>
<protein>
    <submittedName>
        <fullName evidence="2">BQ5605_C001g00592 protein</fullName>
    </submittedName>
</protein>
<evidence type="ECO:0000313" key="2">
    <source>
        <dbReference type="EMBL" id="SGY47931.1"/>
    </source>
</evidence>
<keyword evidence="1" id="KW-0732">Signal</keyword>
<proteinExistence type="predicted"/>